<dbReference type="EMBL" id="MU069499">
    <property type="protein sequence ID" value="KAF5840956.1"/>
    <property type="molecule type" value="Genomic_DNA"/>
</dbReference>
<evidence type="ECO:0000313" key="3">
    <source>
        <dbReference type="EMBL" id="KAF5840956.1"/>
    </source>
</evidence>
<feature type="compositionally biased region" description="Low complexity" evidence="2">
    <location>
        <begin position="428"/>
        <end position="465"/>
    </location>
</feature>
<feature type="region of interest" description="Disordered" evidence="2">
    <location>
        <begin position="260"/>
        <end position="468"/>
    </location>
</feature>
<reference evidence="3" key="1">
    <citation type="submission" date="2017-08" db="EMBL/GenBank/DDBJ databases">
        <authorList>
            <person name="Polle J.E."/>
            <person name="Barry K."/>
            <person name="Cushman J."/>
            <person name="Schmutz J."/>
            <person name="Tran D."/>
            <person name="Hathwaick L.T."/>
            <person name="Yim W.C."/>
            <person name="Jenkins J."/>
            <person name="Mckie-Krisberg Z.M."/>
            <person name="Prochnik S."/>
            <person name="Lindquist E."/>
            <person name="Dockter R.B."/>
            <person name="Adam C."/>
            <person name="Molina H."/>
            <person name="Bunkerborg J."/>
            <person name="Jin E."/>
            <person name="Buchheim M."/>
            <person name="Magnuson J."/>
        </authorList>
    </citation>
    <scope>NUCLEOTIDE SEQUENCE</scope>
    <source>
        <strain evidence="3">CCAP 19/18</strain>
    </source>
</reference>
<feature type="region of interest" description="Disordered" evidence="2">
    <location>
        <begin position="51"/>
        <end position="70"/>
    </location>
</feature>
<gene>
    <name evidence="3" type="ORF">DUNSADRAFT_14980</name>
</gene>
<proteinExistence type="predicted"/>
<feature type="coiled-coil region" evidence="1">
    <location>
        <begin position="97"/>
        <end position="128"/>
    </location>
</feature>
<protein>
    <submittedName>
        <fullName evidence="3">Uncharacterized protein</fullName>
    </submittedName>
</protein>
<evidence type="ECO:0000256" key="2">
    <source>
        <dbReference type="SAM" id="MobiDB-lite"/>
    </source>
</evidence>
<feature type="region of interest" description="Disordered" evidence="2">
    <location>
        <begin position="196"/>
        <end position="227"/>
    </location>
</feature>
<feature type="compositionally biased region" description="Low complexity" evidence="2">
    <location>
        <begin position="682"/>
        <end position="700"/>
    </location>
</feature>
<name>A0ABQ7H274_DUNSA</name>
<keyword evidence="1" id="KW-0175">Coiled coil</keyword>
<feature type="compositionally biased region" description="Basic residues" evidence="2">
    <location>
        <begin position="718"/>
        <end position="729"/>
    </location>
</feature>
<feature type="region of interest" description="Disordered" evidence="2">
    <location>
        <begin position="634"/>
        <end position="746"/>
    </location>
</feature>
<feature type="compositionally biased region" description="Low complexity" evidence="2">
    <location>
        <begin position="61"/>
        <end position="70"/>
    </location>
</feature>
<feature type="compositionally biased region" description="Basic and acidic residues" evidence="2">
    <location>
        <begin position="570"/>
        <end position="599"/>
    </location>
</feature>
<comment type="caution">
    <text evidence="3">The sequence shown here is derived from an EMBL/GenBank/DDBJ whole genome shotgun (WGS) entry which is preliminary data.</text>
</comment>
<dbReference type="Gene3D" id="1.10.287.1490">
    <property type="match status" value="1"/>
</dbReference>
<feature type="compositionally biased region" description="Basic residues" evidence="2">
    <location>
        <begin position="664"/>
        <end position="673"/>
    </location>
</feature>
<organism evidence="3 4">
    <name type="scientific">Dunaliella salina</name>
    <name type="common">Green alga</name>
    <name type="synonym">Protococcus salinus</name>
    <dbReference type="NCBI Taxonomy" id="3046"/>
    <lineage>
        <taxon>Eukaryota</taxon>
        <taxon>Viridiplantae</taxon>
        <taxon>Chlorophyta</taxon>
        <taxon>core chlorophytes</taxon>
        <taxon>Chlorophyceae</taxon>
        <taxon>CS clade</taxon>
        <taxon>Chlamydomonadales</taxon>
        <taxon>Dunaliellaceae</taxon>
        <taxon>Dunaliella</taxon>
    </lineage>
</organism>
<dbReference type="Proteomes" id="UP000815325">
    <property type="component" value="Unassembled WGS sequence"/>
</dbReference>
<sequence>MIRMHSVRQAQNIDSSQELQATVHQLQLSKNARADEISEIKALLTQYKQNSARSRQTKEQAPSSSAASASAGPLLLGTSFYPEGVPVDVLDRRLGTLEEANALFSQFQRDLEEELQQLSQHADTARTTSTTVRERLSAYQALLAHPGAASPPGLLQLAQQAKTETPSQQQGTQTQQEVGSGELSTLAPAAAEQQGQGFEAGGGSLGQPGDTAWLSEGPEEQQGGEAASLWNAMQEAARQRAAAESALMQAFEPGSYSPLWRALMPDSPQDTPSPISAEPSEHPALTRFQGVGLQEQPASVPFAELSSDAEAQQEQQQQQQQQQGTAAVPLAGMVSQTGGSRGGDPASSPAAAAAALTTSSEAAAAASGPALAGKVTAAAAAGPVPTGGAPTAAAAPASAAAAAAVPSVRTRRRWPAPERQPSQSTHGTSPLPSQPSTLLPAQQQQQQQQQEGAGAAEVADAVAQAEQRRALQRLGQLTTECEQAAAWVTKLRGERQQVSSDLSRLQQQRKEAAEEVARLQEQRQQVAADVERLHAEKQQSMADLAKLRLEQQALASSVEASRQQLDKITSEAEDLQHRADGESVRLKRVRSERETEDRGFAAAVQRWEEAVAGRKAQLAELEAKVRELERELLEGRRRQEQQQQQQQQQHQPPLSPRFLENAQKHTRGSLPHKHGLESLEQPSEPSPSAAPAAAAAGAVSAEDEELQAALEASESPRLRTRRRAKRQAIRRSYSCGELSPAGAVSL</sequence>
<feature type="region of interest" description="Disordered" evidence="2">
    <location>
        <begin position="570"/>
        <end position="601"/>
    </location>
</feature>
<accession>A0ABQ7H274</accession>
<feature type="compositionally biased region" description="Low complexity" evidence="2">
    <location>
        <begin position="163"/>
        <end position="181"/>
    </location>
</feature>
<feature type="compositionally biased region" description="Low complexity" evidence="2">
    <location>
        <begin position="346"/>
        <end position="406"/>
    </location>
</feature>
<dbReference type="PANTHER" id="PTHR45615:SF80">
    <property type="entry name" value="GRIP DOMAIN-CONTAINING PROTEIN"/>
    <property type="match status" value="1"/>
</dbReference>
<dbReference type="PANTHER" id="PTHR45615">
    <property type="entry name" value="MYOSIN HEAVY CHAIN, NON-MUSCLE"/>
    <property type="match status" value="1"/>
</dbReference>
<feature type="compositionally biased region" description="Low complexity" evidence="2">
    <location>
        <begin position="309"/>
        <end position="323"/>
    </location>
</feature>
<evidence type="ECO:0000256" key="1">
    <source>
        <dbReference type="SAM" id="Coils"/>
    </source>
</evidence>
<keyword evidence="4" id="KW-1185">Reference proteome</keyword>
<feature type="region of interest" description="Disordered" evidence="2">
    <location>
        <begin position="159"/>
        <end position="181"/>
    </location>
</feature>
<evidence type="ECO:0000313" key="4">
    <source>
        <dbReference type="Proteomes" id="UP000815325"/>
    </source>
</evidence>